<name>A0A839QLU1_9MICC</name>
<comment type="caution">
    <text evidence="1">The sequence shown here is derived from an EMBL/GenBank/DDBJ whole genome shotgun (WGS) entry which is preliminary data.</text>
</comment>
<dbReference type="Proteomes" id="UP000523000">
    <property type="component" value="Unassembled WGS sequence"/>
</dbReference>
<keyword evidence="2" id="KW-1185">Reference proteome</keyword>
<dbReference type="RefSeq" id="WP_221184658.1">
    <property type="nucleotide sequence ID" value="NZ_BAABGK010000033.1"/>
</dbReference>
<accession>A0A839QLU1</accession>
<proteinExistence type="predicted"/>
<sequence>MWVSSQIAALHGQTTLEAAEVLETVAGKSTLNPFAAVFVMIGADAVTVWLPPEAARDAHGFILTGAT</sequence>
<dbReference type="EMBL" id="JACHVS010000002">
    <property type="protein sequence ID" value="MBB2996573.1"/>
    <property type="molecule type" value="Genomic_DNA"/>
</dbReference>
<gene>
    <name evidence="1" type="ORF">E9229_002820</name>
</gene>
<protein>
    <submittedName>
        <fullName evidence="1">Thioredoxin reductase</fullName>
    </submittedName>
</protein>
<evidence type="ECO:0000313" key="1">
    <source>
        <dbReference type="EMBL" id="MBB2996573.1"/>
    </source>
</evidence>
<dbReference type="AlphaFoldDB" id="A0A839QLU1"/>
<evidence type="ECO:0000313" key="2">
    <source>
        <dbReference type="Proteomes" id="UP000523000"/>
    </source>
</evidence>
<reference evidence="1 2" key="1">
    <citation type="submission" date="2020-08" db="EMBL/GenBank/DDBJ databases">
        <title>Sequencing the genomes of 1000 actinobacteria strains.</title>
        <authorList>
            <person name="Klenk H.-P."/>
        </authorList>
    </citation>
    <scope>NUCLEOTIDE SEQUENCE [LARGE SCALE GENOMIC DNA]</scope>
    <source>
        <strain evidence="1 2">DSM 22826</strain>
    </source>
</reference>
<organism evidence="1 2">
    <name type="scientific">Paeniglutamicibacter cryotolerans</name>
    <dbReference type="NCBI Taxonomy" id="670079"/>
    <lineage>
        <taxon>Bacteria</taxon>
        <taxon>Bacillati</taxon>
        <taxon>Actinomycetota</taxon>
        <taxon>Actinomycetes</taxon>
        <taxon>Micrococcales</taxon>
        <taxon>Micrococcaceae</taxon>
        <taxon>Paeniglutamicibacter</taxon>
    </lineage>
</organism>